<reference evidence="1 2" key="1">
    <citation type="submission" date="2020-08" db="EMBL/GenBank/DDBJ databases">
        <title>Genomic Encyclopedia of Type Strains, Phase IV (KMG-IV): sequencing the most valuable type-strain genomes for metagenomic binning, comparative biology and taxonomic classification.</title>
        <authorList>
            <person name="Goeker M."/>
        </authorList>
    </citation>
    <scope>NUCLEOTIDE SEQUENCE [LARGE SCALE GENOMIC DNA]</scope>
    <source>
        <strain evidence="1 2">DSM 101791</strain>
    </source>
</reference>
<dbReference type="Gene3D" id="2.120.10.30">
    <property type="entry name" value="TolB, C-terminal domain"/>
    <property type="match status" value="1"/>
</dbReference>
<name>A0A7W8LR35_9DEIO</name>
<proteinExistence type="predicted"/>
<dbReference type="PROSITE" id="PS51257">
    <property type="entry name" value="PROKAR_LIPOPROTEIN"/>
    <property type="match status" value="1"/>
</dbReference>
<dbReference type="AlphaFoldDB" id="A0A7W8LR35"/>
<dbReference type="InterPro" id="IPR011042">
    <property type="entry name" value="6-blade_b-propeller_TolB-like"/>
</dbReference>
<comment type="caution">
    <text evidence="1">The sequence shown here is derived from an EMBL/GenBank/DDBJ whole genome shotgun (WGS) entry which is preliminary data.</text>
</comment>
<dbReference type="Gene3D" id="2.40.10.500">
    <property type="match status" value="1"/>
</dbReference>
<dbReference type="SUPFAM" id="SSF63829">
    <property type="entry name" value="Calcium-dependent phosphotriesterase"/>
    <property type="match status" value="1"/>
</dbReference>
<gene>
    <name evidence="1" type="ORF">HNQ09_002933</name>
</gene>
<dbReference type="Proteomes" id="UP000525389">
    <property type="component" value="Unassembled WGS sequence"/>
</dbReference>
<sequence length="376" mass="37135">MHKEASRNLIRLPLTALVSAGLLLGCASLPLPHTQAGPPRVVATGLNGPQGVHVGSDGTLWVTDDGLGGETPFDVPSPQGNAEGNYGPTARVVRVAPDGTQTVVANTPSIFIPGIGPTGGGKIAVIGSNVYVANGVWNAGFSIARPAGASAVLRIDGAAATEVANVFAFEAATNPDGVPAEQGGIDSHAYGLGAGPDGQLYVADAGANALFKVDPGSGAVSLVASLAGRTGTGAQSVPTGVAFGQDGAAYVSLLSGGPFPSGAARVVKVSGGTVSDFATGMTMLTDVERGPDGNLYAVSFGRFAPAPGGSPFVPNAGSVIRLKAGGVKETVLSGLNYPTSLAFNAAGDAYVAENGVGAPGSGRVVRYSGLTRYPAE</sequence>
<evidence type="ECO:0000313" key="1">
    <source>
        <dbReference type="EMBL" id="MBB5235476.1"/>
    </source>
</evidence>
<accession>A0A7W8LR35</accession>
<organism evidence="1 2">
    <name type="scientific">Deinococcus budaensis</name>
    <dbReference type="NCBI Taxonomy" id="1665626"/>
    <lineage>
        <taxon>Bacteria</taxon>
        <taxon>Thermotogati</taxon>
        <taxon>Deinococcota</taxon>
        <taxon>Deinococci</taxon>
        <taxon>Deinococcales</taxon>
        <taxon>Deinococcaceae</taxon>
        <taxon>Deinococcus</taxon>
    </lineage>
</organism>
<evidence type="ECO:0000313" key="2">
    <source>
        <dbReference type="Proteomes" id="UP000525389"/>
    </source>
</evidence>
<dbReference type="RefSeq" id="WP_184030695.1">
    <property type="nucleotide sequence ID" value="NZ_JACHFN010000012.1"/>
</dbReference>
<dbReference type="NCBIfam" id="NF033206">
    <property type="entry name" value="ScyE_fam"/>
    <property type="match status" value="1"/>
</dbReference>
<dbReference type="EMBL" id="JACHFN010000012">
    <property type="protein sequence ID" value="MBB5235476.1"/>
    <property type="molecule type" value="Genomic_DNA"/>
</dbReference>
<dbReference type="InterPro" id="IPR048031">
    <property type="entry name" value="ScyD/ScyE-like"/>
</dbReference>
<protein>
    <submittedName>
        <fullName evidence="1">Sugar lactone lactonase YvrE</fullName>
    </submittedName>
</protein>
<keyword evidence="2" id="KW-1185">Reference proteome</keyword>